<dbReference type="EMBL" id="JAUSZV010000005">
    <property type="protein sequence ID" value="MDQ0911212.1"/>
    <property type="molecule type" value="Genomic_DNA"/>
</dbReference>
<dbReference type="SUPFAM" id="SSF48371">
    <property type="entry name" value="ARM repeat"/>
    <property type="match status" value="1"/>
</dbReference>
<gene>
    <name evidence="1" type="ORF">QFZ22_007197</name>
</gene>
<accession>A0AAW8FQ55</accession>
<protein>
    <recommendedName>
        <fullName evidence="3">PBS lyase</fullName>
    </recommendedName>
</protein>
<dbReference type="AlphaFoldDB" id="A0AAW8FQ55"/>
<sequence length="472" mass="51473">MRDSIWNGAQAAVRLAKGAVLREAMFDVADPAVWIALDDAVRHRARSSADGTWLPAWQRTEQGLTLTDGQLALGLCQRDGRIREWALGEVAERPGLLPLVVIRCADWAEPVRDRARTRWAEAVTVETAVALAPLALRIGIRYRGDFALGLIDEVLRSADREALLPLLTHADRAVRRFAHRLAVEEGFLSPAELARGAARDEDTVVQGLCAEAALAAVAEGDADDDVLEPLLAARNPRARSAGVTALRRAGRGERAFGFLGDRAAVVRACARYVVRQSGGDPVQWYRRRCAEAGDAALSAGVVSGLAECGDRRDAEVLWALTSYPDPVVRARAVGGLRALDVLDVPRLRALLDDPAPGVVREATLALVLSARMLDDGWLLERLAVERARETRVSAFRLLNAHGGLVRLRAAVALVDDPDDKLRHWARQSVQRWHPTADVPRGAVEVGELLGRARHLFSDHVLKRRLWEAGLSA</sequence>
<evidence type="ECO:0000313" key="2">
    <source>
        <dbReference type="Proteomes" id="UP001234216"/>
    </source>
</evidence>
<dbReference type="Proteomes" id="UP001234216">
    <property type="component" value="Unassembled WGS sequence"/>
</dbReference>
<comment type="caution">
    <text evidence="1">The sequence shown here is derived from an EMBL/GenBank/DDBJ whole genome shotgun (WGS) entry which is preliminary data.</text>
</comment>
<reference evidence="1" key="1">
    <citation type="submission" date="2023-07" db="EMBL/GenBank/DDBJ databases">
        <title>Comparative genomics of wheat-associated soil bacteria to identify genetic determinants of phenazine resistance.</title>
        <authorList>
            <person name="Mouncey N."/>
        </authorList>
    </citation>
    <scope>NUCLEOTIDE SEQUENCE</scope>
    <source>
        <strain evidence="1">V4I22</strain>
    </source>
</reference>
<evidence type="ECO:0000313" key="1">
    <source>
        <dbReference type="EMBL" id="MDQ0911212.1"/>
    </source>
</evidence>
<dbReference type="InterPro" id="IPR016024">
    <property type="entry name" value="ARM-type_fold"/>
</dbReference>
<name>A0AAW8FQ55_9ACTN</name>
<dbReference type="Gene3D" id="1.25.10.10">
    <property type="entry name" value="Leucine-rich Repeat Variant"/>
    <property type="match status" value="1"/>
</dbReference>
<organism evidence="1 2">
    <name type="scientific">Streptomyces canus</name>
    <dbReference type="NCBI Taxonomy" id="58343"/>
    <lineage>
        <taxon>Bacteria</taxon>
        <taxon>Bacillati</taxon>
        <taxon>Actinomycetota</taxon>
        <taxon>Actinomycetes</taxon>
        <taxon>Kitasatosporales</taxon>
        <taxon>Streptomycetaceae</taxon>
        <taxon>Streptomyces</taxon>
        <taxon>Streptomyces aurantiacus group</taxon>
    </lineage>
</organism>
<proteinExistence type="predicted"/>
<evidence type="ECO:0008006" key="3">
    <source>
        <dbReference type="Google" id="ProtNLM"/>
    </source>
</evidence>
<dbReference type="InterPro" id="IPR011989">
    <property type="entry name" value="ARM-like"/>
</dbReference>